<feature type="compositionally biased region" description="Basic and acidic residues" evidence="1">
    <location>
        <begin position="205"/>
        <end position="222"/>
    </location>
</feature>
<dbReference type="OrthoDB" id="120147at2759"/>
<comment type="caution">
    <text evidence="2">The sequence shown here is derived from an EMBL/GenBank/DDBJ whole genome shotgun (WGS) entry which is preliminary data.</text>
</comment>
<proteinExistence type="predicted"/>
<keyword evidence="3" id="KW-1185">Reference proteome</keyword>
<evidence type="ECO:0000256" key="1">
    <source>
        <dbReference type="SAM" id="MobiDB-lite"/>
    </source>
</evidence>
<reference evidence="2" key="1">
    <citation type="submission" date="2023-04" db="EMBL/GenBank/DDBJ databases">
        <title>Phytophthora fragariaefolia NBRC 109709.</title>
        <authorList>
            <person name="Ichikawa N."/>
            <person name="Sato H."/>
            <person name="Tonouchi N."/>
        </authorList>
    </citation>
    <scope>NUCLEOTIDE SEQUENCE</scope>
    <source>
        <strain evidence="2">NBRC 109709</strain>
    </source>
</reference>
<organism evidence="2 3">
    <name type="scientific">Phytophthora fragariaefolia</name>
    <dbReference type="NCBI Taxonomy" id="1490495"/>
    <lineage>
        <taxon>Eukaryota</taxon>
        <taxon>Sar</taxon>
        <taxon>Stramenopiles</taxon>
        <taxon>Oomycota</taxon>
        <taxon>Peronosporomycetes</taxon>
        <taxon>Peronosporales</taxon>
        <taxon>Peronosporaceae</taxon>
        <taxon>Phytophthora</taxon>
    </lineage>
</organism>
<protein>
    <submittedName>
        <fullName evidence="2">Unnamed protein product</fullName>
    </submittedName>
</protein>
<dbReference type="Proteomes" id="UP001165121">
    <property type="component" value="Unassembled WGS sequence"/>
</dbReference>
<gene>
    <name evidence="2" type="ORF">Pfra01_000047900</name>
</gene>
<sequence>MSWKHFTRDRHDGRIKLICILSDVERMKCHAEELRQLVTEGAEALNAKSKKERFDEQSWDSLKSIPLYEVLREYKDVLPDDIPAELPQDKGFQHEVGLVPGTKYTVTRLWWSGIGNFAVDLVPSTWDEKLVFAFTLPGTGYILARPTLHQDIEYLKIEVNPDAETAWPGVCPLSSQPTARGSGKLGKEHTHPRQPQARSTSAYESRSKEPKIDDSTIHWRSE</sequence>
<accession>A0A9W6TMC3</accession>
<dbReference type="EMBL" id="BSXT01000037">
    <property type="protein sequence ID" value="GMF15581.1"/>
    <property type="molecule type" value="Genomic_DNA"/>
</dbReference>
<name>A0A9W6TMC3_9STRA</name>
<feature type="region of interest" description="Disordered" evidence="1">
    <location>
        <begin position="168"/>
        <end position="222"/>
    </location>
</feature>
<dbReference type="AlphaFoldDB" id="A0A9W6TMC3"/>
<evidence type="ECO:0000313" key="3">
    <source>
        <dbReference type="Proteomes" id="UP001165121"/>
    </source>
</evidence>
<evidence type="ECO:0000313" key="2">
    <source>
        <dbReference type="EMBL" id="GMF15581.1"/>
    </source>
</evidence>